<name>A0ACB9Q206_BAUVA</name>
<evidence type="ECO:0000313" key="2">
    <source>
        <dbReference type="Proteomes" id="UP000828941"/>
    </source>
</evidence>
<accession>A0ACB9Q206</accession>
<protein>
    <submittedName>
        <fullName evidence="1">Uncharacterized protein</fullName>
    </submittedName>
</protein>
<sequence length="1250" mass="136594">MAGNSRFDVSAAGSEELSFKRTYPNGQRGNLTNTSLGRFGSFREGNKGRIFSSGASLFLGNPTSTGDLPPLSQYLVLDPIIMGDQKYTRSGELRRVLGISFGSAVDDCPFGASNLKPPPPVATEELRRFKASVLESSVKARGRSKRLDESLHKLNKYCEALNLKKQNRNENLKNERLGGSNLLKAGNQTCRSPSELMNQRLEDRPKNNVLNKRVRTSISEIRAEGQSSNLVRQGLVSGKDRDSPRDGGEGCDFVEEKMIFPAGGETWDRKMKRKRSTGSSFARSVDGEGELKRVMHLKLTNESVLQSSDAQCLRSGSSSSNSKPDVTSLSASSNVCAAAKNELEKVSRGLTDASNIEVVHKRNKFNIRDNSHVGGVQTLSNGKALRAQRVGPLMDGNSSIVSHSSGTVEAWEQPSNANKPNAVSMTSNHKRPLPTGSSLTSMAQWVGKRPQKISRTRRVNVVSPVSNCDEVDMSLEGCSPPDVGSRMTSSMTSGSVPAKVVINSIRQGRVKYENILSPARLFESEESVGGENGESKLKEKGFGSDEYEERAINNSPNISTPVSVPKRNKISNKDFGNGLWSQGRSCRGSSTFRSIISPMKEKLEATALTKPQRSGKPASEKNGSKSGRLPLKKSSDRKATARGHPPADSPDIAGESDDDREELLAAANFASNASYIGCSSSFWKKLEPVFAPVSLDGIACLKQLVKSVEEDYKCLSEMDGLGSDTLEGFAHKDNFLSESLLSLGRQRSILDQIDLKEISSVIDIVDQHDISFLGRKTDSKRKNVAPLYQRVLTALIEEDTSDEEEIVGDTNVLSYERDGSLAVAYTSQNVEHKSWVRTELESVSVSSFQDSLCLSSFNCQYEKMSLEGKLLVELQSVGLYPEAVPDLADGDDEAIDQDIMQLQRGLLPQVSKKKEYLMKLTEAVEERRKMEQRALEQVAMDKLVELAYKKKLATRGSSAARYGLPKVSKQVAMACMKRCLARCRKFEETGRSCYMEPVFKDVLFSVPAHDNCADSAVAVNLQQIQNSEHESPLTGFIPCREQYDLHSGKSGSGPVDMFRNLNPPSDQDFARTGPILNRGKKKELLLDDVGGGGSLRPTSAIGNTFMGGAKGKRSERERNKDSSGRNSMTKGSRQSAGYSRGERRTKAKPKQKTAQLSASGNGSLSKITETTTEHRSSIEMIANGGSKAGCKETDETAVDFSNLHELDSIELGEHQDLGSWLNIEEDGLQDHDAAGLDIPMDDLSELNMLL</sequence>
<gene>
    <name evidence="1" type="ORF">L6164_007117</name>
</gene>
<reference evidence="1 2" key="1">
    <citation type="journal article" date="2022" name="DNA Res.">
        <title>Chromosomal-level genome assembly of the orchid tree Bauhinia variegata (Leguminosae; Cercidoideae) supports the allotetraploid origin hypothesis of Bauhinia.</title>
        <authorList>
            <person name="Zhong Y."/>
            <person name="Chen Y."/>
            <person name="Zheng D."/>
            <person name="Pang J."/>
            <person name="Liu Y."/>
            <person name="Luo S."/>
            <person name="Meng S."/>
            <person name="Qian L."/>
            <person name="Wei D."/>
            <person name="Dai S."/>
            <person name="Zhou R."/>
        </authorList>
    </citation>
    <scope>NUCLEOTIDE SEQUENCE [LARGE SCALE GENOMIC DNA]</scope>
    <source>
        <strain evidence="1">BV-YZ2020</strain>
    </source>
</reference>
<keyword evidence="2" id="KW-1185">Reference proteome</keyword>
<organism evidence="1 2">
    <name type="scientific">Bauhinia variegata</name>
    <name type="common">Purple orchid tree</name>
    <name type="synonym">Phanera variegata</name>
    <dbReference type="NCBI Taxonomy" id="167791"/>
    <lineage>
        <taxon>Eukaryota</taxon>
        <taxon>Viridiplantae</taxon>
        <taxon>Streptophyta</taxon>
        <taxon>Embryophyta</taxon>
        <taxon>Tracheophyta</taxon>
        <taxon>Spermatophyta</taxon>
        <taxon>Magnoliopsida</taxon>
        <taxon>eudicotyledons</taxon>
        <taxon>Gunneridae</taxon>
        <taxon>Pentapetalae</taxon>
        <taxon>rosids</taxon>
        <taxon>fabids</taxon>
        <taxon>Fabales</taxon>
        <taxon>Fabaceae</taxon>
        <taxon>Cercidoideae</taxon>
        <taxon>Cercideae</taxon>
        <taxon>Bauhiniinae</taxon>
        <taxon>Bauhinia</taxon>
    </lineage>
</organism>
<dbReference type="Proteomes" id="UP000828941">
    <property type="component" value="Chromosome 3"/>
</dbReference>
<dbReference type="EMBL" id="CM039428">
    <property type="protein sequence ID" value="KAI4352910.1"/>
    <property type="molecule type" value="Genomic_DNA"/>
</dbReference>
<comment type="caution">
    <text evidence="1">The sequence shown here is derived from an EMBL/GenBank/DDBJ whole genome shotgun (WGS) entry which is preliminary data.</text>
</comment>
<proteinExistence type="predicted"/>
<evidence type="ECO:0000313" key="1">
    <source>
        <dbReference type="EMBL" id="KAI4352910.1"/>
    </source>
</evidence>